<dbReference type="Proteomes" id="UP001060215">
    <property type="component" value="Chromosome 14"/>
</dbReference>
<gene>
    <name evidence="1" type="ORF">LOK49_LG13G00233</name>
</gene>
<accession>A0ACC0FL35</accession>
<organism evidence="1 2">
    <name type="scientific">Camellia lanceoleosa</name>
    <dbReference type="NCBI Taxonomy" id="1840588"/>
    <lineage>
        <taxon>Eukaryota</taxon>
        <taxon>Viridiplantae</taxon>
        <taxon>Streptophyta</taxon>
        <taxon>Embryophyta</taxon>
        <taxon>Tracheophyta</taxon>
        <taxon>Spermatophyta</taxon>
        <taxon>Magnoliopsida</taxon>
        <taxon>eudicotyledons</taxon>
        <taxon>Gunneridae</taxon>
        <taxon>Pentapetalae</taxon>
        <taxon>asterids</taxon>
        <taxon>Ericales</taxon>
        <taxon>Theaceae</taxon>
        <taxon>Camellia</taxon>
    </lineage>
</organism>
<keyword evidence="2" id="KW-1185">Reference proteome</keyword>
<evidence type="ECO:0000313" key="2">
    <source>
        <dbReference type="Proteomes" id="UP001060215"/>
    </source>
</evidence>
<reference evidence="1 2" key="1">
    <citation type="journal article" date="2022" name="Plant J.">
        <title>Chromosome-level genome of Camellia lanceoleosa provides a valuable resource for understanding genome evolution and self-incompatibility.</title>
        <authorList>
            <person name="Gong W."/>
            <person name="Xiao S."/>
            <person name="Wang L."/>
            <person name="Liao Z."/>
            <person name="Chang Y."/>
            <person name="Mo W."/>
            <person name="Hu G."/>
            <person name="Li W."/>
            <person name="Zhao G."/>
            <person name="Zhu H."/>
            <person name="Hu X."/>
            <person name="Ji K."/>
            <person name="Xiang X."/>
            <person name="Song Q."/>
            <person name="Yuan D."/>
            <person name="Jin S."/>
            <person name="Zhang L."/>
        </authorList>
    </citation>
    <scope>NUCLEOTIDE SEQUENCE [LARGE SCALE GENOMIC DNA]</scope>
    <source>
        <strain evidence="1">SQ_2022a</strain>
    </source>
</reference>
<dbReference type="EMBL" id="CM045771">
    <property type="protein sequence ID" value="KAI7988146.1"/>
    <property type="molecule type" value="Genomic_DNA"/>
</dbReference>
<evidence type="ECO:0000313" key="1">
    <source>
        <dbReference type="EMBL" id="KAI7988146.1"/>
    </source>
</evidence>
<sequence>MIDGNRPKEVIFKDIDSLLSQVPKEKEKTTKLVLLETLEKLVINPISTASSSSATEGGVSGMGSPGKNGDAGNSKDIKPELPAESNEILEVWKSEINEPSQCQSLRLPSEVKIEKISRLIYTNAGNSIVALASNGIHLLWKWSRNETN</sequence>
<proteinExistence type="predicted"/>
<protein>
    <submittedName>
        <fullName evidence="1">Topless-related protein 1</fullName>
    </submittedName>
</protein>
<name>A0ACC0FL35_9ERIC</name>
<comment type="caution">
    <text evidence="1">The sequence shown here is derived from an EMBL/GenBank/DDBJ whole genome shotgun (WGS) entry which is preliminary data.</text>
</comment>